<dbReference type="STRING" id="1045775.SAMN05216378_2131"/>
<dbReference type="InterPro" id="IPR011013">
    <property type="entry name" value="Gal_mutarotase_sf_dom"/>
</dbReference>
<evidence type="ECO:0000313" key="1">
    <source>
        <dbReference type="EMBL" id="SFE05459.1"/>
    </source>
</evidence>
<sequence length="334" mass="37708">MSTQGKAFEELYQGEKAVWLQWGSYEAAVLPEVGANLIAFRDTSKGYHILREPAEQEMEAFKASPGVHGIPVLFPPNRYEDGRFEFNGRTYTFPINEPKTGNHLHGFAHTAVWTVEDYGVNKTESYVSLKLSVDEKHPIFEFLPHVFTLRLRYALNDTGLLQHISVHNEGQDAMPCMVAFHTAVNAPFAPNSKPEDCSFTITIGKRWEMSERMLPTGQFLPLSEGEQAIQTTGVPTYWEAMDNHYTAEPRNGRNQMVLTDAREQVSLVYDVGTAFKQWMVWNNNSTKGFFCPEPQLNLVNAPNVDLPADEIGLVSLEPGGIWENSSRFYLRAAK</sequence>
<protein>
    <submittedName>
        <fullName evidence="1">Aldose 1-epimerase</fullName>
    </submittedName>
</protein>
<dbReference type="Pfam" id="PF01263">
    <property type="entry name" value="Aldose_epim"/>
    <property type="match status" value="1"/>
</dbReference>
<keyword evidence="2" id="KW-1185">Reference proteome</keyword>
<dbReference type="CDD" id="cd01081">
    <property type="entry name" value="Aldose_epim"/>
    <property type="match status" value="1"/>
</dbReference>
<organism evidence="1 2">
    <name type="scientific">Paenibacillus catalpae</name>
    <dbReference type="NCBI Taxonomy" id="1045775"/>
    <lineage>
        <taxon>Bacteria</taxon>
        <taxon>Bacillati</taxon>
        <taxon>Bacillota</taxon>
        <taxon>Bacilli</taxon>
        <taxon>Bacillales</taxon>
        <taxon>Paenibacillaceae</taxon>
        <taxon>Paenibacillus</taxon>
    </lineage>
</organism>
<gene>
    <name evidence="1" type="ORF">SAMN05216378_2131</name>
</gene>
<dbReference type="GO" id="GO:0005975">
    <property type="term" value="P:carbohydrate metabolic process"/>
    <property type="evidence" value="ECO:0007669"/>
    <property type="project" value="InterPro"/>
</dbReference>
<dbReference type="SUPFAM" id="SSF74650">
    <property type="entry name" value="Galactose mutarotase-like"/>
    <property type="match status" value="1"/>
</dbReference>
<dbReference type="GO" id="GO:0016853">
    <property type="term" value="F:isomerase activity"/>
    <property type="evidence" value="ECO:0007669"/>
    <property type="project" value="InterPro"/>
</dbReference>
<reference evidence="2" key="1">
    <citation type="submission" date="2016-10" db="EMBL/GenBank/DDBJ databases">
        <authorList>
            <person name="Varghese N."/>
            <person name="Submissions S."/>
        </authorList>
    </citation>
    <scope>NUCLEOTIDE SEQUENCE [LARGE SCALE GENOMIC DNA]</scope>
    <source>
        <strain evidence="2">CGMCC 1.10784</strain>
    </source>
</reference>
<dbReference type="AlphaFoldDB" id="A0A1I1XDK4"/>
<dbReference type="OrthoDB" id="9795355at2"/>
<dbReference type="EMBL" id="FOMT01000002">
    <property type="protein sequence ID" value="SFE05459.1"/>
    <property type="molecule type" value="Genomic_DNA"/>
</dbReference>
<dbReference type="InterPro" id="IPR014718">
    <property type="entry name" value="GH-type_carb-bd"/>
</dbReference>
<dbReference type="InterPro" id="IPR008183">
    <property type="entry name" value="Aldose_1/G6P_1-epimerase"/>
</dbReference>
<dbReference type="Proteomes" id="UP000198855">
    <property type="component" value="Unassembled WGS sequence"/>
</dbReference>
<evidence type="ECO:0000313" key="2">
    <source>
        <dbReference type="Proteomes" id="UP000198855"/>
    </source>
</evidence>
<accession>A0A1I1XDK4</accession>
<proteinExistence type="predicted"/>
<dbReference type="RefSeq" id="WP_091184427.1">
    <property type="nucleotide sequence ID" value="NZ_FOMT01000002.1"/>
</dbReference>
<dbReference type="GO" id="GO:0030246">
    <property type="term" value="F:carbohydrate binding"/>
    <property type="evidence" value="ECO:0007669"/>
    <property type="project" value="InterPro"/>
</dbReference>
<name>A0A1I1XDK4_9BACL</name>
<dbReference type="Gene3D" id="2.70.98.10">
    <property type="match status" value="1"/>
</dbReference>